<dbReference type="AlphaFoldDB" id="A0A815M8X1"/>
<keyword evidence="1" id="KW-0732">Signal</keyword>
<name>A0A815M8X1_ADIRI</name>
<proteinExistence type="predicted"/>
<feature type="chain" id="PRO_5032457626" evidence="1">
    <location>
        <begin position="21"/>
        <end position="66"/>
    </location>
</feature>
<evidence type="ECO:0000313" key="3">
    <source>
        <dbReference type="Proteomes" id="UP000663852"/>
    </source>
</evidence>
<reference evidence="2" key="1">
    <citation type="submission" date="2021-02" db="EMBL/GenBank/DDBJ databases">
        <authorList>
            <person name="Nowell W R."/>
        </authorList>
    </citation>
    <scope>NUCLEOTIDE SEQUENCE</scope>
</reference>
<protein>
    <submittedName>
        <fullName evidence="2">Uncharacterized protein</fullName>
    </submittedName>
</protein>
<comment type="caution">
    <text evidence="2">The sequence shown here is derived from an EMBL/GenBank/DDBJ whole genome shotgun (WGS) entry which is preliminary data.</text>
</comment>
<dbReference type="Proteomes" id="UP000663852">
    <property type="component" value="Unassembled WGS sequence"/>
</dbReference>
<evidence type="ECO:0000256" key="1">
    <source>
        <dbReference type="SAM" id="SignalP"/>
    </source>
</evidence>
<gene>
    <name evidence="2" type="ORF">EDS130_LOCUS37004</name>
</gene>
<dbReference type="EMBL" id="CAJNOJ010000355">
    <property type="protein sequence ID" value="CAF1414776.1"/>
    <property type="molecule type" value="Genomic_DNA"/>
</dbReference>
<organism evidence="2 3">
    <name type="scientific">Adineta ricciae</name>
    <name type="common">Rotifer</name>
    <dbReference type="NCBI Taxonomy" id="249248"/>
    <lineage>
        <taxon>Eukaryota</taxon>
        <taxon>Metazoa</taxon>
        <taxon>Spiralia</taxon>
        <taxon>Gnathifera</taxon>
        <taxon>Rotifera</taxon>
        <taxon>Eurotatoria</taxon>
        <taxon>Bdelloidea</taxon>
        <taxon>Adinetida</taxon>
        <taxon>Adinetidae</taxon>
        <taxon>Adineta</taxon>
    </lineage>
</organism>
<sequence length="66" mass="7362">MKSSFGFLLLISTLLTTTTATPISPASTTESTVAVLYPTDFIFVFNPSKIYAQLRLTQRMKQVMKN</sequence>
<accession>A0A815M8X1</accession>
<feature type="signal peptide" evidence="1">
    <location>
        <begin position="1"/>
        <end position="20"/>
    </location>
</feature>
<evidence type="ECO:0000313" key="2">
    <source>
        <dbReference type="EMBL" id="CAF1414776.1"/>
    </source>
</evidence>